<accession>A0A3Q9FP62</accession>
<keyword evidence="1" id="KW-1133">Transmembrane helix</keyword>
<keyword evidence="1" id="KW-0472">Membrane</keyword>
<reference evidence="2 3" key="1">
    <citation type="submission" date="2018-12" db="EMBL/GenBank/DDBJ databases">
        <title>Flammeovirga pectinis sp. nov., isolated from the gut of the Korean scallop, Patinopecten yessoensis.</title>
        <authorList>
            <person name="Bae J.-W."/>
            <person name="Jeong Y.-S."/>
            <person name="Kang W."/>
        </authorList>
    </citation>
    <scope>NUCLEOTIDE SEQUENCE [LARGE SCALE GENOMIC DNA]</scope>
    <source>
        <strain evidence="2 3">L12M1</strain>
    </source>
</reference>
<name>A0A3Q9FP62_9BACT</name>
<dbReference type="AlphaFoldDB" id="A0A3Q9FP62"/>
<protein>
    <recommendedName>
        <fullName evidence="4">Transporter suffix domain-containing protein</fullName>
    </recommendedName>
</protein>
<feature type="transmembrane region" description="Helical" evidence="1">
    <location>
        <begin position="121"/>
        <end position="141"/>
    </location>
</feature>
<organism evidence="2 3">
    <name type="scientific">Flammeovirga pectinis</name>
    <dbReference type="NCBI Taxonomy" id="2494373"/>
    <lineage>
        <taxon>Bacteria</taxon>
        <taxon>Pseudomonadati</taxon>
        <taxon>Bacteroidota</taxon>
        <taxon>Cytophagia</taxon>
        <taxon>Cytophagales</taxon>
        <taxon>Flammeovirgaceae</taxon>
        <taxon>Flammeovirga</taxon>
    </lineage>
</organism>
<feature type="transmembrane region" description="Helical" evidence="1">
    <location>
        <begin position="38"/>
        <end position="63"/>
    </location>
</feature>
<evidence type="ECO:0000256" key="1">
    <source>
        <dbReference type="SAM" id="Phobius"/>
    </source>
</evidence>
<feature type="transmembrane region" description="Helical" evidence="1">
    <location>
        <begin position="95"/>
        <end position="115"/>
    </location>
</feature>
<dbReference type="EMBL" id="CP034562">
    <property type="protein sequence ID" value="AZQ64327.1"/>
    <property type="molecule type" value="Genomic_DNA"/>
</dbReference>
<dbReference type="KEGG" id="fll:EI427_19550"/>
<keyword evidence="1" id="KW-0812">Transmembrane</keyword>
<dbReference type="Proteomes" id="UP000267268">
    <property type="component" value="Chromosome 1"/>
</dbReference>
<dbReference type="RefSeq" id="WP_126617904.1">
    <property type="nucleotide sequence ID" value="NZ_CP034562.1"/>
</dbReference>
<evidence type="ECO:0000313" key="2">
    <source>
        <dbReference type="EMBL" id="AZQ64327.1"/>
    </source>
</evidence>
<gene>
    <name evidence="2" type="ORF">EI427_19550</name>
</gene>
<evidence type="ECO:0000313" key="3">
    <source>
        <dbReference type="Proteomes" id="UP000267268"/>
    </source>
</evidence>
<feature type="transmembrane region" description="Helical" evidence="1">
    <location>
        <begin position="12"/>
        <end position="32"/>
    </location>
</feature>
<dbReference type="OrthoDB" id="979666at2"/>
<keyword evidence="3" id="KW-1185">Reference proteome</keyword>
<sequence>MKNKKASIKSKIGLALISCAVLMPVLGLLIPFLGLNKIVTGALVGLFLVGGPEIFIVLGVTLAGKEGITIVKNFIKKVFGLPQGNYPATNKQYRLGLIILIISIGVQFIISYLSVVITIKYLLYFTIGADVLFIVGVFICGEQFVTKLKKLCQWESWQLQSKVGNTKMKQV</sequence>
<proteinExistence type="predicted"/>
<evidence type="ECO:0008006" key="4">
    <source>
        <dbReference type="Google" id="ProtNLM"/>
    </source>
</evidence>